<sequence>MRLLHPLLLPLSSFLLPTAHASPKTVTITTAPPIPSSSPEFVTESLFTSAILNSTNFFRAEHNASAVTYNATLERFAQRYLDSSDNGRDCKLAHSGGPYGENLALGCSDAQGCVRLWAAERDEYDFRKPQFGEATGHFTQLVWKNTSAVGCGRRLCGAKGWYLACEYWPRGNVVGEFGEEVGKQVNGTGSAGVRPAVGVCVLWVGLVVLGTGGFLW</sequence>
<dbReference type="RefSeq" id="XP_060288095.1">
    <property type="nucleotide sequence ID" value="XM_060422320.1"/>
</dbReference>
<dbReference type="Proteomes" id="UP001244011">
    <property type="component" value="Unassembled WGS sequence"/>
</dbReference>
<dbReference type="InterPro" id="IPR014044">
    <property type="entry name" value="CAP_dom"/>
</dbReference>
<gene>
    <name evidence="3" type="ORF">QBC33DRAFT_170609</name>
</gene>
<dbReference type="PROSITE" id="PS01009">
    <property type="entry name" value="CRISP_1"/>
    <property type="match status" value="1"/>
</dbReference>
<dbReference type="PRINTS" id="PR00837">
    <property type="entry name" value="V5TPXLIKE"/>
</dbReference>
<organism evidence="3 4">
    <name type="scientific">Phialemonium atrogriseum</name>
    <dbReference type="NCBI Taxonomy" id="1093897"/>
    <lineage>
        <taxon>Eukaryota</taxon>
        <taxon>Fungi</taxon>
        <taxon>Dikarya</taxon>
        <taxon>Ascomycota</taxon>
        <taxon>Pezizomycotina</taxon>
        <taxon>Sordariomycetes</taxon>
        <taxon>Sordariomycetidae</taxon>
        <taxon>Cephalothecales</taxon>
        <taxon>Cephalothecaceae</taxon>
        <taxon>Phialemonium</taxon>
    </lineage>
</organism>
<evidence type="ECO:0000313" key="3">
    <source>
        <dbReference type="EMBL" id="KAK1771882.1"/>
    </source>
</evidence>
<dbReference type="InterPro" id="IPR035940">
    <property type="entry name" value="CAP_sf"/>
</dbReference>
<dbReference type="GO" id="GO:0005576">
    <property type="term" value="C:extracellular region"/>
    <property type="evidence" value="ECO:0007669"/>
    <property type="project" value="InterPro"/>
</dbReference>
<dbReference type="InterPro" id="IPR018244">
    <property type="entry name" value="Allrgn_V5/Tpx1_CS"/>
</dbReference>
<keyword evidence="4" id="KW-1185">Reference proteome</keyword>
<dbReference type="SMART" id="SM00198">
    <property type="entry name" value="SCP"/>
    <property type="match status" value="1"/>
</dbReference>
<evidence type="ECO:0000313" key="4">
    <source>
        <dbReference type="Proteomes" id="UP001244011"/>
    </source>
</evidence>
<feature type="domain" description="SCP" evidence="2">
    <location>
        <begin position="46"/>
        <end position="175"/>
    </location>
</feature>
<dbReference type="Gene3D" id="3.40.33.10">
    <property type="entry name" value="CAP"/>
    <property type="match status" value="1"/>
</dbReference>
<dbReference type="GeneID" id="85305507"/>
<keyword evidence="1" id="KW-0732">Signal</keyword>
<dbReference type="AlphaFoldDB" id="A0AAJ0FL77"/>
<comment type="caution">
    <text evidence="3">The sequence shown here is derived from an EMBL/GenBank/DDBJ whole genome shotgun (WGS) entry which is preliminary data.</text>
</comment>
<protein>
    <submittedName>
        <fullName evidence="3">CAP domain-containing protein</fullName>
    </submittedName>
</protein>
<dbReference type="Pfam" id="PF00188">
    <property type="entry name" value="CAP"/>
    <property type="match status" value="1"/>
</dbReference>
<feature type="chain" id="PRO_5042597186" evidence="1">
    <location>
        <begin position="22"/>
        <end position="216"/>
    </location>
</feature>
<reference evidence="3" key="1">
    <citation type="submission" date="2023-06" db="EMBL/GenBank/DDBJ databases">
        <title>Genome-scale phylogeny and comparative genomics of the fungal order Sordariales.</title>
        <authorList>
            <consortium name="Lawrence Berkeley National Laboratory"/>
            <person name="Hensen N."/>
            <person name="Bonometti L."/>
            <person name="Westerberg I."/>
            <person name="Brannstrom I.O."/>
            <person name="Guillou S."/>
            <person name="Cros-Aarteil S."/>
            <person name="Calhoun S."/>
            <person name="Haridas S."/>
            <person name="Kuo A."/>
            <person name="Mondo S."/>
            <person name="Pangilinan J."/>
            <person name="Riley R."/>
            <person name="Labutti K."/>
            <person name="Andreopoulos B."/>
            <person name="Lipzen A."/>
            <person name="Chen C."/>
            <person name="Yanf M."/>
            <person name="Daum C."/>
            <person name="Ng V."/>
            <person name="Clum A."/>
            <person name="Steindorff A."/>
            <person name="Ohm R."/>
            <person name="Martin F."/>
            <person name="Silar P."/>
            <person name="Natvig D."/>
            <person name="Lalanne C."/>
            <person name="Gautier V."/>
            <person name="Ament-Velasquez S.L."/>
            <person name="Kruys A."/>
            <person name="Hutchinson M.I."/>
            <person name="Powell A.J."/>
            <person name="Barry K."/>
            <person name="Miller A.N."/>
            <person name="Grigoriev I.V."/>
            <person name="Debuchy R."/>
            <person name="Gladieux P."/>
            <person name="Thoren M.H."/>
            <person name="Johannesson H."/>
        </authorList>
    </citation>
    <scope>NUCLEOTIDE SEQUENCE</scope>
    <source>
        <strain evidence="3">8032-3</strain>
    </source>
</reference>
<feature type="signal peptide" evidence="1">
    <location>
        <begin position="1"/>
        <end position="21"/>
    </location>
</feature>
<accession>A0AAJ0FL77</accession>
<name>A0AAJ0FL77_9PEZI</name>
<evidence type="ECO:0000259" key="2">
    <source>
        <dbReference type="SMART" id="SM00198"/>
    </source>
</evidence>
<dbReference type="PANTHER" id="PTHR10334">
    <property type="entry name" value="CYSTEINE-RICH SECRETORY PROTEIN-RELATED"/>
    <property type="match status" value="1"/>
</dbReference>
<evidence type="ECO:0000256" key="1">
    <source>
        <dbReference type="SAM" id="SignalP"/>
    </source>
</evidence>
<dbReference type="EMBL" id="MU838998">
    <property type="protein sequence ID" value="KAK1771882.1"/>
    <property type="molecule type" value="Genomic_DNA"/>
</dbReference>
<proteinExistence type="predicted"/>
<dbReference type="SUPFAM" id="SSF55797">
    <property type="entry name" value="PR-1-like"/>
    <property type="match status" value="1"/>
</dbReference>
<dbReference type="InterPro" id="IPR001283">
    <property type="entry name" value="CRISP-related"/>
</dbReference>